<dbReference type="GO" id="GO:0051539">
    <property type="term" value="F:4 iron, 4 sulfur cluster binding"/>
    <property type="evidence" value="ECO:0007669"/>
    <property type="project" value="UniProtKB-KW"/>
</dbReference>
<dbReference type="EMBL" id="CACRYJ010000017">
    <property type="protein sequence ID" value="VZO36021.1"/>
    <property type="molecule type" value="Genomic_DNA"/>
</dbReference>
<dbReference type="Gene3D" id="3.50.50.60">
    <property type="entry name" value="FAD/NAD(P)-binding domain"/>
    <property type="match status" value="1"/>
</dbReference>
<evidence type="ECO:0000313" key="7">
    <source>
        <dbReference type="Proteomes" id="UP000419743"/>
    </source>
</evidence>
<evidence type="ECO:0000256" key="3">
    <source>
        <dbReference type="ARBA" id="ARBA00023002"/>
    </source>
</evidence>
<keyword evidence="4" id="KW-0408">Iron</keyword>
<dbReference type="InterPro" id="IPR036188">
    <property type="entry name" value="FAD/NAD-bd_sf"/>
</dbReference>
<organism evidence="6 7">
    <name type="scientific">Occultella aeris</name>
    <dbReference type="NCBI Taxonomy" id="2761496"/>
    <lineage>
        <taxon>Bacteria</taxon>
        <taxon>Bacillati</taxon>
        <taxon>Actinomycetota</taxon>
        <taxon>Actinomycetes</taxon>
        <taxon>Micrococcales</taxon>
        <taxon>Ruaniaceae</taxon>
        <taxon>Occultella</taxon>
    </lineage>
</organism>
<name>A0A7M4DGH8_9MICO</name>
<accession>A0A7M4DGH8</accession>
<dbReference type="RefSeq" id="WP_156740047.1">
    <property type="nucleotide sequence ID" value="NZ_CACRYJ010000017.1"/>
</dbReference>
<dbReference type="SUPFAM" id="SSF49785">
    <property type="entry name" value="Galactose-binding domain-like"/>
    <property type="match status" value="1"/>
</dbReference>
<dbReference type="InterPro" id="IPR008979">
    <property type="entry name" value="Galactose-bd-like_sf"/>
</dbReference>
<comment type="caution">
    <text evidence="6">The sequence shown here is derived from an EMBL/GenBank/DDBJ whole genome shotgun (WGS) entry which is preliminary data.</text>
</comment>
<evidence type="ECO:0000256" key="5">
    <source>
        <dbReference type="ARBA" id="ARBA00023014"/>
    </source>
</evidence>
<dbReference type="PANTHER" id="PTHR43498">
    <property type="entry name" value="FERREDOXIN:COB-COM HETERODISULFIDE REDUCTASE SUBUNIT A"/>
    <property type="match status" value="1"/>
</dbReference>
<evidence type="ECO:0000256" key="1">
    <source>
        <dbReference type="ARBA" id="ARBA00022485"/>
    </source>
</evidence>
<keyword evidence="3" id="KW-0560">Oxidoreductase</keyword>
<keyword evidence="2" id="KW-0479">Metal-binding</keyword>
<reference evidence="6 7" key="1">
    <citation type="submission" date="2019-11" db="EMBL/GenBank/DDBJ databases">
        <authorList>
            <person name="Criscuolo A."/>
        </authorList>
    </citation>
    <scope>NUCLEOTIDE SEQUENCE [LARGE SCALE GENOMIC DNA]</scope>
    <source>
        <strain evidence="6">CIP111667</strain>
    </source>
</reference>
<dbReference type="SUPFAM" id="SSF51905">
    <property type="entry name" value="FAD/NAD(P)-binding domain"/>
    <property type="match status" value="1"/>
</dbReference>
<dbReference type="GO" id="GO:0046872">
    <property type="term" value="F:metal ion binding"/>
    <property type="evidence" value="ECO:0007669"/>
    <property type="project" value="UniProtKB-KW"/>
</dbReference>
<proteinExistence type="predicted"/>
<sequence>MITRQETFQVVVCGGGLAGVSAAVAAARLGLSTVLVQDRPVLGGNSSSEVRVVPRGSANYHGYARETGIIGDLLEQERLLNHEEIFENGFTNSVWDLTMYDLVERTPGLELRLNTAVREVSVGGDGSIAAVVGYTASAETETTFHGDVFVDCTGDGVVAALAGAPWRMGTEARAEFDEPHAPLEASDDVMGNSIHIKTKDVGHPVDFTLPDWAVSYDDAAFFYKGGRKPSTLKGGYWWIEIGVPWHTIYDAETIRHELTRHALGVWDWVKNKDPQLRDRARTFALDWIGQVPGKRESRRIMGQHLLTEGDLTRSEPFEDEIAFGGWNIDLHTPGGLLAATSEPTAAEGHETTAPAAVAAYVGPFGVPLRSLIALEVPNLLMAGRNVSATHVALGSVRVQATTAIMGQAAGTAAAVAIRDGVPVHEVATRSIEAIQQRLLRDGAFLPSVRNTDAEDLARQATVSASSSALAYGAGPESVGVAGGLADYSRRTDDVLAEVRGQWIAVEVGADAPGLRTVSVCLTNASSETRTLAARLRAVDHIWDYRIDDAPVLAKTDLEVPPGERVWVSWELDLPAQDLPEGVAGDVRYVRLDLDADPQISWHRAGTVVPGCLSGVRIGSGRMRRYLDAITLSHRIDPPQSTYPASEVLTGVTRPHGSTNLWRSDPAQVLDQWLELAWGTPQRLGRVELTFAGSLLREYDRYPPGYRDPQAARSYSIEVADGDGELRRVLTIDGNATRRRQHDLPEPVQATRLRLVVHATNGDPSAAVAEVRCYAP</sequence>
<evidence type="ECO:0000256" key="2">
    <source>
        <dbReference type="ARBA" id="ARBA00022723"/>
    </source>
</evidence>
<gene>
    <name evidence="6" type="ORF">HALOF300_01225</name>
</gene>
<dbReference type="InterPro" id="IPR039650">
    <property type="entry name" value="HdrA-like"/>
</dbReference>
<dbReference type="AlphaFoldDB" id="A0A7M4DGH8"/>
<evidence type="ECO:0000313" key="6">
    <source>
        <dbReference type="EMBL" id="VZO36021.1"/>
    </source>
</evidence>
<dbReference type="Gene3D" id="2.60.120.260">
    <property type="entry name" value="Galactose-binding domain-like"/>
    <property type="match status" value="1"/>
</dbReference>
<evidence type="ECO:0000256" key="4">
    <source>
        <dbReference type="ARBA" id="ARBA00023004"/>
    </source>
</evidence>
<keyword evidence="5" id="KW-0411">Iron-sulfur</keyword>
<dbReference type="PANTHER" id="PTHR43498:SF1">
    <property type="entry name" value="COB--COM HETERODISULFIDE REDUCTASE IRON-SULFUR SUBUNIT A"/>
    <property type="match status" value="1"/>
</dbReference>
<dbReference type="GO" id="GO:0016491">
    <property type="term" value="F:oxidoreductase activity"/>
    <property type="evidence" value="ECO:0007669"/>
    <property type="project" value="UniProtKB-KW"/>
</dbReference>
<dbReference type="Proteomes" id="UP000419743">
    <property type="component" value="Unassembled WGS sequence"/>
</dbReference>
<protein>
    <submittedName>
        <fullName evidence="6">Putative FAD-binding dehydrogenase</fullName>
    </submittedName>
</protein>
<keyword evidence="1" id="KW-0004">4Fe-4S</keyword>
<keyword evidence="7" id="KW-1185">Reference proteome</keyword>
<dbReference type="Pfam" id="PF12831">
    <property type="entry name" value="FAD_oxidored"/>
    <property type="match status" value="1"/>
</dbReference>